<keyword evidence="7" id="KW-0695">RNA-directed DNA polymerase</keyword>
<evidence type="ECO:0000256" key="3">
    <source>
        <dbReference type="ARBA" id="ARBA00022695"/>
    </source>
</evidence>
<keyword evidence="8" id="KW-0812">Transmembrane</keyword>
<evidence type="ECO:0000313" key="10">
    <source>
        <dbReference type="EMBL" id="BBH02761.1"/>
    </source>
</evidence>
<keyword evidence="8" id="KW-1133">Transmembrane helix</keyword>
<dbReference type="PANTHER" id="PTHR24559">
    <property type="entry name" value="TRANSPOSON TY3-I GAG-POL POLYPROTEIN"/>
    <property type="match status" value="1"/>
</dbReference>
<dbReference type="CDD" id="cd01647">
    <property type="entry name" value="RT_LTR"/>
    <property type="match status" value="1"/>
</dbReference>
<evidence type="ECO:0000256" key="4">
    <source>
        <dbReference type="ARBA" id="ARBA00022722"/>
    </source>
</evidence>
<keyword evidence="1" id="KW-0645">Protease</keyword>
<accession>A0A4Y1RES9</accession>
<evidence type="ECO:0000256" key="6">
    <source>
        <dbReference type="ARBA" id="ARBA00022801"/>
    </source>
</evidence>
<dbReference type="AlphaFoldDB" id="A0A4Y1RES9"/>
<dbReference type="PROSITE" id="PS50878">
    <property type="entry name" value="RT_POL"/>
    <property type="match status" value="1"/>
</dbReference>
<reference evidence="10" key="1">
    <citation type="journal article" date="2019" name="Science">
        <title>Mutation of a bHLH transcription factor allowed almond domestication.</title>
        <authorList>
            <person name="Sanchez-Perez R."/>
            <person name="Pavan S."/>
            <person name="Mazzeo R."/>
            <person name="Moldovan C."/>
            <person name="Aiese Cigliano R."/>
            <person name="Del Cueto J."/>
            <person name="Ricciardi F."/>
            <person name="Lotti C."/>
            <person name="Ricciardi L."/>
            <person name="Dicenta F."/>
            <person name="Lopez-Marques R.L."/>
            <person name="Lindberg Moller B."/>
        </authorList>
    </citation>
    <scope>NUCLEOTIDE SEQUENCE</scope>
</reference>
<dbReference type="InterPro" id="IPR043128">
    <property type="entry name" value="Rev_trsase/Diguanyl_cyclase"/>
</dbReference>
<dbReference type="Gene3D" id="3.10.10.10">
    <property type="entry name" value="HIV Type 1 Reverse Transcriptase, subunit A, domain 1"/>
    <property type="match status" value="1"/>
</dbReference>
<dbReference type="FunFam" id="3.10.10.10:FF:000007">
    <property type="entry name" value="Retrovirus-related Pol polyprotein from transposon 17.6-like Protein"/>
    <property type="match status" value="1"/>
</dbReference>
<keyword evidence="2" id="KW-0808">Transferase</keyword>
<dbReference type="EMBL" id="AP019301">
    <property type="protein sequence ID" value="BBH02761.1"/>
    <property type="molecule type" value="Genomic_DNA"/>
</dbReference>
<evidence type="ECO:0000259" key="9">
    <source>
        <dbReference type="PROSITE" id="PS50878"/>
    </source>
</evidence>
<keyword evidence="3" id="KW-0548">Nucleotidyltransferase</keyword>
<dbReference type="InterPro" id="IPR000477">
    <property type="entry name" value="RT_dom"/>
</dbReference>
<dbReference type="Pfam" id="PF00078">
    <property type="entry name" value="RVT_1"/>
    <property type="match status" value="1"/>
</dbReference>
<evidence type="ECO:0000256" key="1">
    <source>
        <dbReference type="ARBA" id="ARBA00022670"/>
    </source>
</evidence>
<name>A0A4Y1RES9_PRUDU</name>
<organism evidence="10">
    <name type="scientific">Prunus dulcis</name>
    <name type="common">Almond</name>
    <name type="synonym">Amygdalus dulcis</name>
    <dbReference type="NCBI Taxonomy" id="3755"/>
    <lineage>
        <taxon>Eukaryota</taxon>
        <taxon>Viridiplantae</taxon>
        <taxon>Streptophyta</taxon>
        <taxon>Embryophyta</taxon>
        <taxon>Tracheophyta</taxon>
        <taxon>Spermatophyta</taxon>
        <taxon>Magnoliopsida</taxon>
        <taxon>eudicotyledons</taxon>
        <taxon>Gunneridae</taxon>
        <taxon>Pentapetalae</taxon>
        <taxon>rosids</taxon>
        <taxon>fabids</taxon>
        <taxon>Rosales</taxon>
        <taxon>Rosaceae</taxon>
        <taxon>Amygdaloideae</taxon>
        <taxon>Amygdaleae</taxon>
        <taxon>Prunus</taxon>
    </lineage>
</organism>
<dbReference type="PANTHER" id="PTHR24559:SF444">
    <property type="entry name" value="REVERSE TRANSCRIPTASE DOMAIN-CONTAINING PROTEIN"/>
    <property type="match status" value="1"/>
</dbReference>
<proteinExistence type="predicted"/>
<dbReference type="GO" id="GO:0003964">
    <property type="term" value="F:RNA-directed DNA polymerase activity"/>
    <property type="evidence" value="ECO:0007669"/>
    <property type="project" value="UniProtKB-KW"/>
</dbReference>
<evidence type="ECO:0000256" key="5">
    <source>
        <dbReference type="ARBA" id="ARBA00022759"/>
    </source>
</evidence>
<evidence type="ECO:0000256" key="2">
    <source>
        <dbReference type="ARBA" id="ARBA00022679"/>
    </source>
</evidence>
<dbReference type="GO" id="GO:0004519">
    <property type="term" value="F:endonuclease activity"/>
    <property type="evidence" value="ECO:0007669"/>
    <property type="project" value="UniProtKB-KW"/>
</dbReference>
<gene>
    <name evidence="10" type="ORF">Prudu_013435</name>
</gene>
<keyword evidence="4" id="KW-0540">Nuclease</keyword>
<dbReference type="SUPFAM" id="SSF56672">
    <property type="entry name" value="DNA/RNA polymerases"/>
    <property type="match status" value="1"/>
</dbReference>
<dbReference type="InterPro" id="IPR043502">
    <property type="entry name" value="DNA/RNA_pol_sf"/>
</dbReference>
<evidence type="ECO:0000256" key="7">
    <source>
        <dbReference type="ARBA" id="ARBA00022918"/>
    </source>
</evidence>
<dbReference type="Gene3D" id="3.30.70.270">
    <property type="match status" value="1"/>
</dbReference>
<keyword evidence="5" id="KW-0255">Endonuclease</keyword>
<evidence type="ECO:0000256" key="8">
    <source>
        <dbReference type="SAM" id="Phobius"/>
    </source>
</evidence>
<feature type="transmembrane region" description="Helical" evidence="8">
    <location>
        <begin position="20"/>
        <end position="42"/>
    </location>
</feature>
<dbReference type="GO" id="GO:0006508">
    <property type="term" value="P:proteolysis"/>
    <property type="evidence" value="ECO:0007669"/>
    <property type="project" value="UniProtKB-KW"/>
</dbReference>
<protein>
    <submittedName>
        <fullName evidence="10">Transposable element protein</fullName>
    </submittedName>
</protein>
<sequence>MMLRIKEEDVPKTTFRTRYGHYEFLVMPFGLTNAPAAFMDLMNRVFRRYLDRFVIVFIDDILVYSKSQKAHMKYLEMC</sequence>
<keyword evidence="8" id="KW-0472">Membrane</keyword>
<feature type="domain" description="Reverse transcriptase" evidence="9">
    <location>
        <begin position="1"/>
        <end position="78"/>
    </location>
</feature>
<keyword evidence="6" id="KW-0378">Hydrolase</keyword>
<dbReference type="InterPro" id="IPR053134">
    <property type="entry name" value="RNA-dir_DNA_polymerase"/>
</dbReference>
<dbReference type="GO" id="GO:0008233">
    <property type="term" value="F:peptidase activity"/>
    <property type="evidence" value="ECO:0007669"/>
    <property type="project" value="UniProtKB-KW"/>
</dbReference>